<evidence type="ECO:0000256" key="9">
    <source>
        <dbReference type="ARBA" id="ARBA00022490"/>
    </source>
</evidence>
<comment type="cofactor">
    <cofactor evidence="4">
        <name>Mg(2+)</name>
        <dbReference type="ChEBI" id="CHEBI:18420"/>
    </cofactor>
</comment>
<dbReference type="InterPro" id="IPR008367">
    <property type="entry name" value="Regucalcin"/>
</dbReference>
<keyword evidence="18" id="KW-1185">Reference proteome</keyword>
<feature type="binding site" evidence="15">
    <location>
        <position position="100"/>
    </location>
    <ligand>
        <name>substrate</name>
    </ligand>
</feature>
<dbReference type="GO" id="GO:0005509">
    <property type="term" value="F:calcium ion binding"/>
    <property type="evidence" value="ECO:0007669"/>
    <property type="project" value="InterPro"/>
</dbReference>
<organism evidence="17 18">
    <name type="scientific">Mytilus edulis</name>
    <name type="common">Blue mussel</name>
    <dbReference type="NCBI Taxonomy" id="6550"/>
    <lineage>
        <taxon>Eukaryota</taxon>
        <taxon>Metazoa</taxon>
        <taxon>Spiralia</taxon>
        <taxon>Lophotrochozoa</taxon>
        <taxon>Mollusca</taxon>
        <taxon>Bivalvia</taxon>
        <taxon>Autobranchia</taxon>
        <taxon>Pteriomorphia</taxon>
        <taxon>Mytilida</taxon>
        <taxon>Mytiloidea</taxon>
        <taxon>Mytilidae</taxon>
        <taxon>Mytilinae</taxon>
        <taxon>Mytilus</taxon>
    </lineage>
</organism>
<feature type="domain" description="SMP-30/Gluconolactonase/LRE-like region" evidence="16">
    <location>
        <begin position="14"/>
        <end position="112"/>
    </location>
</feature>
<sequence>MPVEIVVKDACVTVGEGPHWDEASKTLYYVDIYANSVFRWNSVTKEVQKITIDKTIGFVIPSKKGGVIVGLGKTISRLDWDSKKVTVLHEVDQDKQTRFNDGKCDARGRLWAENQQTLIKFEPGTESILGVPDGMTMDTDGKLWVAFFFGGRVVQFDPDTGKSVSVIHMPAHRTSSCCFGGTDYDEMFVTCSRYGCPEEELSKYPLSGSVFKVTDLGAKGNPAVQFEG</sequence>
<evidence type="ECO:0000256" key="15">
    <source>
        <dbReference type="PIRSR" id="PIRSR605511-2"/>
    </source>
</evidence>
<evidence type="ECO:0000256" key="8">
    <source>
        <dbReference type="ARBA" id="ARBA00016808"/>
    </source>
</evidence>
<evidence type="ECO:0000256" key="11">
    <source>
        <dbReference type="ARBA" id="ARBA00022801"/>
    </source>
</evidence>
<gene>
    <name evidence="17" type="ORF">MEDL_67328</name>
</gene>
<feature type="active site" description="Proton donor/acceptor" evidence="14">
    <location>
        <position position="133"/>
    </location>
</feature>
<comment type="catalytic activity">
    <reaction evidence="1">
        <text>D-glucono-1,5-lactone + H2O = D-gluconate + H(+)</text>
        <dbReference type="Rhea" id="RHEA:10440"/>
        <dbReference type="ChEBI" id="CHEBI:15377"/>
        <dbReference type="ChEBI" id="CHEBI:15378"/>
        <dbReference type="ChEBI" id="CHEBI:16217"/>
        <dbReference type="ChEBI" id="CHEBI:18391"/>
        <dbReference type="EC" id="3.1.1.17"/>
    </reaction>
</comment>
<evidence type="ECO:0000256" key="10">
    <source>
        <dbReference type="ARBA" id="ARBA00022723"/>
    </source>
</evidence>
<evidence type="ECO:0000256" key="6">
    <source>
        <dbReference type="ARBA" id="ARBA00008853"/>
    </source>
</evidence>
<evidence type="ECO:0000256" key="1">
    <source>
        <dbReference type="ARBA" id="ARBA00001589"/>
    </source>
</evidence>
<evidence type="ECO:0000256" key="2">
    <source>
        <dbReference type="ARBA" id="ARBA00001913"/>
    </source>
</evidence>
<comment type="subcellular location">
    <subcellularLocation>
        <location evidence="5">Cytoplasm</location>
    </subcellularLocation>
</comment>
<keyword evidence="15" id="KW-0862">Zinc</keyword>
<dbReference type="GO" id="GO:0004341">
    <property type="term" value="F:gluconolactonase activity"/>
    <property type="evidence" value="ECO:0007669"/>
    <property type="project" value="UniProtKB-EC"/>
</dbReference>
<comment type="cofactor">
    <cofactor evidence="3">
        <name>Mn(2+)</name>
        <dbReference type="ChEBI" id="CHEBI:29035"/>
    </cofactor>
</comment>
<dbReference type="PANTHER" id="PTHR10907">
    <property type="entry name" value="REGUCALCIN"/>
    <property type="match status" value="1"/>
</dbReference>
<comment type="cofactor">
    <cofactor evidence="15">
        <name>Zn(2+)</name>
        <dbReference type="ChEBI" id="CHEBI:29105"/>
    </cofactor>
    <text evidence="15">Binds 1 divalent metal cation per subunit.</text>
</comment>
<keyword evidence="10 15" id="KW-0479">Metal-binding</keyword>
<dbReference type="EC" id="3.1.1.17" evidence="7"/>
<dbReference type="Pfam" id="PF08450">
    <property type="entry name" value="SGL"/>
    <property type="match status" value="2"/>
</dbReference>
<evidence type="ECO:0000313" key="18">
    <source>
        <dbReference type="Proteomes" id="UP000683360"/>
    </source>
</evidence>
<feature type="binding site" evidence="15">
    <location>
        <position position="16"/>
    </location>
    <ligand>
        <name>a divalent metal cation</name>
        <dbReference type="ChEBI" id="CHEBI:60240"/>
    </ligand>
</feature>
<reference evidence="17" key="1">
    <citation type="submission" date="2021-03" db="EMBL/GenBank/DDBJ databases">
        <authorList>
            <person name="Bekaert M."/>
        </authorList>
    </citation>
    <scope>NUCLEOTIDE SEQUENCE</scope>
</reference>
<evidence type="ECO:0000256" key="12">
    <source>
        <dbReference type="ARBA" id="ARBA00022837"/>
    </source>
</evidence>
<dbReference type="OrthoDB" id="423498at2759"/>
<proteinExistence type="inferred from homology"/>
<keyword evidence="11 17" id="KW-0378">Hydrolase</keyword>
<dbReference type="InterPro" id="IPR005511">
    <property type="entry name" value="SMP-30"/>
</dbReference>
<comment type="cofactor">
    <cofactor evidence="2">
        <name>Ca(2+)</name>
        <dbReference type="ChEBI" id="CHEBI:29108"/>
    </cofactor>
</comment>
<keyword evidence="12" id="KW-0106">Calcium</keyword>
<protein>
    <recommendedName>
        <fullName evidence="8">Regucalcin</fullName>
        <ecNumber evidence="7">3.1.1.17</ecNumber>
    </recommendedName>
    <alternativeName>
        <fullName evidence="13">Gluconolactonase</fullName>
    </alternativeName>
</protein>
<evidence type="ECO:0000313" key="17">
    <source>
        <dbReference type="EMBL" id="CAG2255986.1"/>
    </source>
</evidence>
<dbReference type="SUPFAM" id="SSF63829">
    <property type="entry name" value="Calcium-dependent phosphotriesterase"/>
    <property type="match status" value="1"/>
</dbReference>
<dbReference type="PANTHER" id="PTHR10907:SF47">
    <property type="entry name" value="REGUCALCIN"/>
    <property type="match status" value="1"/>
</dbReference>
<dbReference type="AlphaFoldDB" id="A0A8S3VPS7"/>
<dbReference type="EMBL" id="CAJPWZ010003289">
    <property type="protein sequence ID" value="CAG2255986.1"/>
    <property type="molecule type" value="Genomic_DNA"/>
</dbReference>
<feature type="binding site" evidence="15">
    <location>
        <position position="98"/>
    </location>
    <ligand>
        <name>substrate</name>
    </ligand>
</feature>
<keyword evidence="9" id="KW-0963">Cytoplasm</keyword>
<accession>A0A8S3VPS7</accession>
<evidence type="ECO:0000256" key="4">
    <source>
        <dbReference type="ARBA" id="ARBA00001946"/>
    </source>
</evidence>
<evidence type="ECO:0000256" key="14">
    <source>
        <dbReference type="PIRSR" id="PIRSR605511-1"/>
    </source>
</evidence>
<evidence type="ECO:0000256" key="5">
    <source>
        <dbReference type="ARBA" id="ARBA00004496"/>
    </source>
</evidence>
<dbReference type="GO" id="GO:0019853">
    <property type="term" value="P:L-ascorbic acid biosynthetic process"/>
    <property type="evidence" value="ECO:0007669"/>
    <property type="project" value="TreeGrafter"/>
</dbReference>
<comment type="similarity">
    <text evidence="6">Belongs to the SMP-30/CGR1 family.</text>
</comment>
<dbReference type="PRINTS" id="PR01791">
    <property type="entry name" value="REGUCALCIN"/>
</dbReference>
<feature type="domain" description="SMP-30/Gluconolactonase/LRE-like region" evidence="16">
    <location>
        <begin position="113"/>
        <end position="192"/>
    </location>
</feature>
<evidence type="ECO:0000256" key="7">
    <source>
        <dbReference type="ARBA" id="ARBA00013227"/>
    </source>
</evidence>
<feature type="binding site" evidence="15">
    <location>
        <position position="133"/>
    </location>
    <ligand>
        <name>a divalent metal cation</name>
        <dbReference type="ChEBI" id="CHEBI:60240"/>
    </ligand>
</feature>
<evidence type="ECO:0000256" key="3">
    <source>
        <dbReference type="ARBA" id="ARBA00001936"/>
    </source>
</evidence>
<dbReference type="GO" id="GO:0005737">
    <property type="term" value="C:cytoplasm"/>
    <property type="evidence" value="ECO:0007669"/>
    <property type="project" value="UniProtKB-SubCell"/>
</dbReference>
<dbReference type="InterPro" id="IPR011042">
    <property type="entry name" value="6-blade_b-propeller_TolB-like"/>
</dbReference>
<dbReference type="GO" id="GO:0030234">
    <property type="term" value="F:enzyme regulator activity"/>
    <property type="evidence" value="ECO:0007669"/>
    <property type="project" value="InterPro"/>
</dbReference>
<dbReference type="Gene3D" id="2.120.10.30">
    <property type="entry name" value="TolB, C-terminal domain"/>
    <property type="match status" value="2"/>
</dbReference>
<dbReference type="Proteomes" id="UP000683360">
    <property type="component" value="Unassembled WGS sequence"/>
</dbReference>
<evidence type="ECO:0000259" key="16">
    <source>
        <dbReference type="Pfam" id="PF08450"/>
    </source>
</evidence>
<comment type="caution">
    <text evidence="17">The sequence shown here is derived from an EMBL/GenBank/DDBJ whole genome shotgun (WGS) entry which is preliminary data.</text>
</comment>
<dbReference type="InterPro" id="IPR013658">
    <property type="entry name" value="SGL"/>
</dbReference>
<dbReference type="PRINTS" id="PR01790">
    <property type="entry name" value="SMP30FAMILY"/>
</dbReference>
<evidence type="ECO:0000256" key="13">
    <source>
        <dbReference type="ARBA" id="ARBA00032464"/>
    </source>
</evidence>
<name>A0A8S3VPS7_MYTED</name>